<dbReference type="Proteomes" id="UP001615550">
    <property type="component" value="Unassembled WGS sequence"/>
</dbReference>
<gene>
    <name evidence="4" type="ORF">ACD661_01020</name>
</gene>
<comment type="caution">
    <text evidence="4">The sequence shown here is derived from an EMBL/GenBank/DDBJ whole genome shotgun (WGS) entry which is preliminary data.</text>
</comment>
<dbReference type="InterPro" id="IPR046535">
    <property type="entry name" value="DUF6600"/>
</dbReference>
<dbReference type="InterPro" id="IPR006860">
    <property type="entry name" value="FecR"/>
</dbReference>
<reference evidence="4 5" key="1">
    <citation type="submission" date="2024-08" db="EMBL/GenBank/DDBJ databases">
        <title>Draft Genome Sequence of Legionella lytica strain DSB2004, Isolated From a Fire Sprinkler System.</title>
        <authorList>
            <person name="Everhart A.D."/>
            <person name="Kidane D.T."/>
            <person name="Farone A.L."/>
            <person name="Farone M.B."/>
        </authorList>
    </citation>
    <scope>NUCLEOTIDE SEQUENCE [LARGE SCALE GENOMIC DNA]</scope>
    <source>
        <strain evidence="4 5">DSB2004</strain>
    </source>
</reference>
<sequence>MFIIKKTPILIFYLCASIILFNTAFADPVTDIARLNLVTGSVSLLAAGEEQWVDASLNRPLVVGDSLWTDTSAKAALEFSSKTAIWLNSLTSLKIVNLTENLGQFQLTEGSMVLIVNEIKPGKTYEIDTPNIALIITKPGYYRIDVTNEENTSTIVSIKIGLAEVYGQNTPAPLPIKEGTTCRYTGVDLQAPECTQLKSLDDFDNLVLQREKHSLEAKNTSNYVSPSVLGYQDLESSGSWQTNDTYGTIWVPENVSADWAPYREGQWIWLNQWGWTWVDNQPWGFAPFHYGRWAFIDDRWAWVPGPADVEALYAPALVVFIGTEDDNISWFPLGPGEIYTPAYAVSGAYFNQLNVSNTYFHNINVNHWYQKNNAQFDYKNKHIEHAITSVNRNTFINAQPVNKAAIKLTHPGLLKAPSLTHAPIAPTNQSILGGSLSKGVKPPEKVINQHTIIKNQPSAPPTSFTKVKDELTNNPGVPLNGSKSTTPMPTMQNPQPVNKPLKENQPIQIPHQHPIPIPQHEKLKPLKPQQTPAQPVIRQENIQQTPAQPAIRPENIQKAPAQPAIKPENIQQKPAQPVIRPENIQQPPAQPVIKHENIQQPPAPPVIKPENIQQPPAQPGIKHENIQQPPTQPVIKPENIQQPPAQPVIKHENIQQPPTQPVIKPENIQQPPTQPVLRHENIQH</sequence>
<feature type="domain" description="FecR protein" evidence="3">
    <location>
        <begin position="66"/>
        <end position="139"/>
    </location>
</feature>
<dbReference type="RefSeq" id="WP_400185671.1">
    <property type="nucleotide sequence ID" value="NZ_JBGORX010000001.1"/>
</dbReference>
<evidence type="ECO:0000259" key="3">
    <source>
        <dbReference type="Pfam" id="PF04773"/>
    </source>
</evidence>
<feature type="signal peptide" evidence="2">
    <location>
        <begin position="1"/>
        <end position="26"/>
    </location>
</feature>
<evidence type="ECO:0000313" key="5">
    <source>
        <dbReference type="Proteomes" id="UP001615550"/>
    </source>
</evidence>
<name>A0ABW8D361_9GAMM</name>
<feature type="compositionally biased region" description="Low complexity" evidence="1">
    <location>
        <begin position="485"/>
        <end position="496"/>
    </location>
</feature>
<accession>A0ABW8D361</accession>
<keyword evidence="5" id="KW-1185">Reference proteome</keyword>
<evidence type="ECO:0000256" key="2">
    <source>
        <dbReference type="SAM" id="SignalP"/>
    </source>
</evidence>
<proteinExistence type="predicted"/>
<dbReference type="EMBL" id="JBGORX010000001">
    <property type="protein sequence ID" value="MFJ1267133.1"/>
    <property type="molecule type" value="Genomic_DNA"/>
</dbReference>
<feature type="region of interest" description="Disordered" evidence="1">
    <location>
        <begin position="586"/>
        <end position="684"/>
    </location>
</feature>
<dbReference type="Pfam" id="PF20245">
    <property type="entry name" value="DUF6600"/>
    <property type="match status" value="1"/>
</dbReference>
<feature type="chain" id="PRO_5045301859" evidence="2">
    <location>
        <begin position="27"/>
        <end position="684"/>
    </location>
</feature>
<dbReference type="Pfam" id="PF04773">
    <property type="entry name" value="FecR"/>
    <property type="match status" value="1"/>
</dbReference>
<keyword evidence="2" id="KW-0732">Signal</keyword>
<evidence type="ECO:0000256" key="1">
    <source>
        <dbReference type="SAM" id="MobiDB-lite"/>
    </source>
</evidence>
<feature type="region of interest" description="Disordered" evidence="1">
    <location>
        <begin position="469"/>
        <end position="503"/>
    </location>
</feature>
<dbReference type="PANTHER" id="PTHR38731:SF3">
    <property type="entry name" value="BLL6125 PROTEIN"/>
    <property type="match status" value="1"/>
</dbReference>
<protein>
    <submittedName>
        <fullName evidence="4">DUF6600 domain-containing protein</fullName>
    </submittedName>
</protein>
<organism evidence="4 5">
    <name type="scientific">Legionella lytica</name>
    <dbReference type="NCBI Taxonomy" id="96232"/>
    <lineage>
        <taxon>Bacteria</taxon>
        <taxon>Pseudomonadati</taxon>
        <taxon>Pseudomonadota</taxon>
        <taxon>Gammaproteobacteria</taxon>
        <taxon>Legionellales</taxon>
        <taxon>Legionellaceae</taxon>
        <taxon>Legionella</taxon>
    </lineage>
</organism>
<dbReference type="PANTHER" id="PTHR38731">
    <property type="entry name" value="LIPL45-RELATED LIPOPROTEIN-RELATED"/>
    <property type="match status" value="1"/>
</dbReference>
<evidence type="ECO:0000313" key="4">
    <source>
        <dbReference type="EMBL" id="MFJ1267133.1"/>
    </source>
</evidence>